<name>A0A177KKC7_9BACI</name>
<dbReference type="PANTHER" id="PTHR43806:SF11">
    <property type="entry name" value="CEREVISIN-RELATED"/>
    <property type="match status" value="1"/>
</dbReference>
<dbReference type="GO" id="GO:0006508">
    <property type="term" value="P:proteolysis"/>
    <property type="evidence" value="ECO:0007669"/>
    <property type="project" value="UniProtKB-KW"/>
</dbReference>
<evidence type="ECO:0000256" key="8">
    <source>
        <dbReference type="ARBA" id="ARBA00022837"/>
    </source>
</evidence>
<dbReference type="SUPFAM" id="SSF49373">
    <property type="entry name" value="Invasin/intimin cell-adhesion fragments"/>
    <property type="match status" value="2"/>
</dbReference>
<dbReference type="InterPro" id="IPR015500">
    <property type="entry name" value="Peptidase_S8_subtilisin-rel"/>
</dbReference>
<dbReference type="PROSITE" id="PS00138">
    <property type="entry name" value="SUBTILASE_SER"/>
    <property type="match status" value="1"/>
</dbReference>
<accession>A0A177KKC7</accession>
<dbReference type="GO" id="GO:0005576">
    <property type="term" value="C:extracellular region"/>
    <property type="evidence" value="ECO:0007669"/>
    <property type="project" value="UniProtKB-SubCell"/>
</dbReference>
<dbReference type="InterPro" id="IPR003343">
    <property type="entry name" value="Big_2"/>
</dbReference>
<dbReference type="Pfam" id="PF02368">
    <property type="entry name" value="Big_2"/>
    <property type="match status" value="2"/>
</dbReference>
<dbReference type="Pfam" id="PF00082">
    <property type="entry name" value="Peptidase_S8"/>
    <property type="match status" value="1"/>
</dbReference>
<dbReference type="Proteomes" id="UP000077271">
    <property type="component" value="Unassembled WGS sequence"/>
</dbReference>
<dbReference type="SUPFAM" id="SSF52743">
    <property type="entry name" value="Subtilisin-like"/>
    <property type="match status" value="1"/>
</dbReference>
<gene>
    <name evidence="12" type="ORF">AWH48_11295</name>
</gene>
<dbReference type="InterPro" id="IPR022398">
    <property type="entry name" value="Peptidase_S8_His-AS"/>
</dbReference>
<evidence type="ECO:0000256" key="3">
    <source>
        <dbReference type="ARBA" id="ARBA00011073"/>
    </source>
</evidence>
<evidence type="ECO:0000256" key="6">
    <source>
        <dbReference type="ARBA" id="ARBA00022801"/>
    </source>
</evidence>
<comment type="caution">
    <text evidence="12">The sequence shown here is derived from an EMBL/GenBank/DDBJ whole genome shotgun (WGS) entry which is preliminary data.</text>
</comment>
<dbReference type="AlphaFoldDB" id="A0A177KKC7"/>
<dbReference type="PROSITE" id="PS00137">
    <property type="entry name" value="SUBTILASE_HIS"/>
    <property type="match status" value="1"/>
</dbReference>
<evidence type="ECO:0000256" key="7">
    <source>
        <dbReference type="ARBA" id="ARBA00022825"/>
    </source>
</evidence>
<dbReference type="RefSeq" id="WP_063975352.1">
    <property type="nucleotide sequence ID" value="NZ_LQWZ01000035.1"/>
</dbReference>
<dbReference type="Gene3D" id="3.40.50.200">
    <property type="entry name" value="Peptidase S8/S53 domain"/>
    <property type="match status" value="1"/>
</dbReference>
<dbReference type="PRINTS" id="PR00723">
    <property type="entry name" value="SUBTILISIN"/>
</dbReference>
<evidence type="ECO:0000256" key="1">
    <source>
        <dbReference type="ARBA" id="ARBA00001913"/>
    </source>
</evidence>
<sequence>MNVSRITKFILVFFLIFSSILFTEAKGATIDPKVSDHENKLAKEKERQILIQYKKSSKESAYATKKKSFSTMISKVESIDPLIEILTVKNKDNVDTLVKELKNDSSVQAVEKNRISYIKAQSNDPYISKQWWLDTVNVNPAWAQTKKQQKQIVTAVIDSGIDTYHSDLKNKIAAGGYDFINGTQVISDPNGHGTSVSGVIAAQANNATGIAGVTGSYNVKILPLRVANAKGETYLSDLVEAIDYAINKKVDIINLSLGSDTPSAIENTAIQRAVKAGIIVVAAAGNEALKGNPIEYPASYENVISVGAVNNKKTRASFSSYNSYVDVTAPGEGVYTAAPFQRYEYVNGTSFSTPITAGILSIAKAIKPNLTVNEASNLIKSTSDDLGQKGYDSQYGYGLINAGRIVTTLLSENKRAVTGVQLDKRTINLSFASSVKAASNTLEIQKQQMNKDKTKSKPVPPETIRRTKEVSQYESELNDKLSSANTISLNSYVYGSITGNYLDKDHYRFIVTQPGTLSINSIWVSDYVAELGFEDDLEVGLLDKNGKLITYADYVLFQDKTASRYLTKYIAAGTYYIIVFQSSDYKNLYTDEWYGLSVAFQADNSTTLPALTNKNLFLKKGQSSSLLTAGSSTTGIQWSSSNPVAATVDKNGKVTGKGYGKTIISATANGKTLTCVVKVTADTIRPTASLFETILPADASNQKVTWKSSNTAVATVDQYGIITAQKNGTAIVTVTTAEGNFRASSTVNVTGAKTK</sequence>
<reference evidence="12 13" key="1">
    <citation type="submission" date="2016-01" db="EMBL/GenBank/DDBJ databases">
        <title>Investigation of taxonomic status of Bacillus aminovorans.</title>
        <authorList>
            <person name="Verma A."/>
            <person name="Pal Y."/>
            <person name="Krishnamurthi S."/>
        </authorList>
    </citation>
    <scope>NUCLEOTIDE SEQUENCE [LARGE SCALE GENOMIC DNA]</scope>
    <source>
        <strain evidence="12 13">DSM 4337</strain>
    </source>
</reference>
<dbReference type="EMBL" id="LQWZ01000035">
    <property type="protein sequence ID" value="OAH53850.1"/>
    <property type="molecule type" value="Genomic_DNA"/>
</dbReference>
<evidence type="ECO:0000259" key="11">
    <source>
        <dbReference type="SMART" id="SM00635"/>
    </source>
</evidence>
<dbReference type="InterPro" id="IPR036852">
    <property type="entry name" value="Peptidase_S8/S53_dom_sf"/>
</dbReference>
<comment type="cofactor">
    <cofactor evidence="1">
        <name>Ca(2+)</name>
        <dbReference type="ChEBI" id="CHEBI:29108"/>
    </cofactor>
</comment>
<dbReference type="PROSITE" id="PS51892">
    <property type="entry name" value="SUBTILASE"/>
    <property type="match status" value="1"/>
</dbReference>
<dbReference type="PROSITE" id="PS00136">
    <property type="entry name" value="SUBTILASE_ASP"/>
    <property type="match status" value="1"/>
</dbReference>
<organism evidence="12 13">
    <name type="scientific">Domibacillus aminovorans</name>
    <dbReference type="NCBI Taxonomy" id="29332"/>
    <lineage>
        <taxon>Bacteria</taxon>
        <taxon>Bacillati</taxon>
        <taxon>Bacillota</taxon>
        <taxon>Bacilli</taxon>
        <taxon>Bacillales</taxon>
        <taxon>Bacillaceae</taxon>
        <taxon>Domibacillus</taxon>
    </lineage>
</organism>
<evidence type="ECO:0000313" key="12">
    <source>
        <dbReference type="EMBL" id="OAH53850.1"/>
    </source>
</evidence>
<feature type="active site" description="Charge relay system" evidence="9">
    <location>
        <position position="350"/>
    </location>
</feature>
<dbReference type="InterPro" id="IPR023827">
    <property type="entry name" value="Peptidase_S8_Asp-AS"/>
</dbReference>
<dbReference type="GO" id="GO:0004252">
    <property type="term" value="F:serine-type endopeptidase activity"/>
    <property type="evidence" value="ECO:0007669"/>
    <property type="project" value="UniProtKB-UniRule"/>
</dbReference>
<dbReference type="InterPro" id="IPR000209">
    <property type="entry name" value="Peptidase_S8/S53_dom"/>
</dbReference>
<comment type="similarity">
    <text evidence="3 9 10">Belongs to the peptidase S8 family.</text>
</comment>
<keyword evidence="6 9" id="KW-0378">Hydrolase</keyword>
<feature type="active site" description="Charge relay system" evidence="9">
    <location>
        <position position="158"/>
    </location>
</feature>
<evidence type="ECO:0000256" key="10">
    <source>
        <dbReference type="RuleBase" id="RU003355"/>
    </source>
</evidence>
<keyword evidence="4" id="KW-0964">Secreted</keyword>
<proteinExistence type="inferred from homology"/>
<feature type="active site" description="Charge relay system" evidence="9">
    <location>
        <position position="192"/>
    </location>
</feature>
<evidence type="ECO:0000256" key="5">
    <source>
        <dbReference type="ARBA" id="ARBA00022670"/>
    </source>
</evidence>
<protein>
    <recommendedName>
        <fullName evidence="11">BIG2 domain-containing protein</fullName>
    </recommendedName>
</protein>
<dbReference type="PANTHER" id="PTHR43806">
    <property type="entry name" value="PEPTIDASE S8"/>
    <property type="match status" value="1"/>
</dbReference>
<keyword evidence="5 9" id="KW-0645">Protease</keyword>
<dbReference type="InterPro" id="IPR050131">
    <property type="entry name" value="Peptidase_S8_subtilisin-like"/>
</dbReference>
<evidence type="ECO:0000256" key="2">
    <source>
        <dbReference type="ARBA" id="ARBA00004613"/>
    </source>
</evidence>
<comment type="subcellular location">
    <subcellularLocation>
        <location evidence="2">Secreted</location>
    </subcellularLocation>
</comment>
<dbReference type="InterPro" id="IPR023828">
    <property type="entry name" value="Peptidase_S8_Ser-AS"/>
</dbReference>
<dbReference type="SMART" id="SM00635">
    <property type="entry name" value="BID_2"/>
    <property type="match status" value="2"/>
</dbReference>
<keyword evidence="8" id="KW-0106">Calcium</keyword>
<dbReference type="InterPro" id="IPR008964">
    <property type="entry name" value="Invasin/intimin_cell_adhesion"/>
</dbReference>
<evidence type="ECO:0000313" key="13">
    <source>
        <dbReference type="Proteomes" id="UP000077271"/>
    </source>
</evidence>
<feature type="domain" description="BIG2" evidence="11">
    <location>
        <begin position="605"/>
        <end position="678"/>
    </location>
</feature>
<dbReference type="Gene3D" id="2.60.120.380">
    <property type="match status" value="1"/>
</dbReference>
<keyword evidence="7 9" id="KW-0720">Serine protease</keyword>
<dbReference type="OrthoDB" id="9798386at2"/>
<evidence type="ECO:0000256" key="4">
    <source>
        <dbReference type="ARBA" id="ARBA00022525"/>
    </source>
</evidence>
<evidence type="ECO:0000256" key="9">
    <source>
        <dbReference type="PROSITE-ProRule" id="PRU01240"/>
    </source>
</evidence>
<feature type="domain" description="BIG2" evidence="11">
    <location>
        <begin position="679"/>
        <end position="746"/>
    </location>
</feature>
<dbReference type="Gene3D" id="2.60.40.1080">
    <property type="match status" value="2"/>
</dbReference>